<dbReference type="Pfam" id="PF00072">
    <property type="entry name" value="Response_reg"/>
    <property type="match status" value="1"/>
</dbReference>
<dbReference type="Gene3D" id="3.40.50.2300">
    <property type="match status" value="1"/>
</dbReference>
<dbReference type="InterPro" id="IPR001789">
    <property type="entry name" value="Sig_transdc_resp-reg_receiver"/>
</dbReference>
<dbReference type="AlphaFoldDB" id="A0A2S5Z6P8"/>
<evidence type="ECO:0000256" key="1">
    <source>
        <dbReference type="ARBA" id="ARBA00022553"/>
    </source>
</evidence>
<dbReference type="SMART" id="SM00448">
    <property type="entry name" value="REC"/>
    <property type="match status" value="1"/>
</dbReference>
<dbReference type="PROSITE" id="PS50110">
    <property type="entry name" value="RESPONSE_REGULATORY"/>
    <property type="match status" value="1"/>
</dbReference>
<dbReference type="EMBL" id="PSSX01000018">
    <property type="protein sequence ID" value="PPI83040.1"/>
    <property type="molecule type" value="Genomic_DNA"/>
</dbReference>
<dbReference type="OrthoDB" id="9802066at2"/>
<dbReference type="Proteomes" id="UP000239917">
    <property type="component" value="Unassembled WGS sequence"/>
</dbReference>
<comment type="caution">
    <text evidence="4">The sequence shown here is derived from an EMBL/GenBank/DDBJ whole genome shotgun (WGS) entry which is preliminary data.</text>
</comment>
<proteinExistence type="predicted"/>
<feature type="domain" description="Response regulatory" evidence="3">
    <location>
        <begin position="7"/>
        <end position="122"/>
    </location>
</feature>
<evidence type="ECO:0000313" key="4">
    <source>
        <dbReference type="EMBL" id="PPI83040.1"/>
    </source>
</evidence>
<dbReference type="PANTHER" id="PTHR44591">
    <property type="entry name" value="STRESS RESPONSE REGULATOR PROTEIN 1"/>
    <property type="match status" value="1"/>
</dbReference>
<dbReference type="SUPFAM" id="SSF52172">
    <property type="entry name" value="CheY-like"/>
    <property type="match status" value="1"/>
</dbReference>
<name>A0A2S5Z6P8_9GAMM</name>
<dbReference type="InterPro" id="IPR011006">
    <property type="entry name" value="CheY-like_superfamily"/>
</dbReference>
<keyword evidence="5" id="KW-1185">Reference proteome</keyword>
<organism evidence="4 5">
    <name type="scientific">Marinobacter maroccanus</name>
    <dbReference type="NCBI Taxonomy" id="2055143"/>
    <lineage>
        <taxon>Bacteria</taxon>
        <taxon>Pseudomonadati</taxon>
        <taxon>Pseudomonadota</taxon>
        <taxon>Gammaproteobacteria</taxon>
        <taxon>Pseudomonadales</taxon>
        <taxon>Marinobacteraceae</taxon>
        <taxon>Marinobacter</taxon>
    </lineage>
</organism>
<evidence type="ECO:0000256" key="2">
    <source>
        <dbReference type="PROSITE-ProRule" id="PRU00169"/>
    </source>
</evidence>
<accession>A0A2S5Z6P8</accession>
<evidence type="ECO:0000259" key="3">
    <source>
        <dbReference type="PROSITE" id="PS50110"/>
    </source>
</evidence>
<gene>
    <name evidence="4" type="ORF">KEHDKFFH_16520</name>
</gene>
<protein>
    <recommendedName>
        <fullName evidence="3">Response regulatory domain-containing protein</fullName>
    </recommendedName>
</protein>
<dbReference type="InterPro" id="IPR050595">
    <property type="entry name" value="Bact_response_regulator"/>
</dbReference>
<reference evidence="4 5" key="1">
    <citation type="submission" date="2018-01" db="EMBL/GenBank/DDBJ databases">
        <title>Complete genome sequences of the type strains of Marinobacter flavimaris and Marinobacter maroccanus.</title>
        <authorList>
            <person name="Palau M."/>
            <person name="Boujida N."/>
            <person name="Manresa A."/>
            <person name="Minana-Galbis D."/>
        </authorList>
    </citation>
    <scope>NUCLEOTIDE SEQUENCE [LARGE SCALE GENOMIC DNA]</scope>
    <source>
        <strain evidence="4 5">N4</strain>
    </source>
</reference>
<sequence>MTDLPISVAFVDDEPRALRAFTWEFGEDFQVKTFPGGAELLSALDAGEHFDVLISDQRMPGMTGDQVLRQVSEKYPQMRRLVMTAYADVAPLQNCINDAGIDGYLEKPWDPAEVREFVQRSHERRSQEIEREKRRIFAAGERWTIIRKDRERDLAQICAALGFDHNVCSTFFHVLELASTPRAYDWSDLLLVDKNLEQELALDFLSMIESLMLTGSELPDPARRALFYWWMLLRGCPEGQGSRFFQHENQEKNISLSFDAGAPFGDSILDPCGDRDSNTLRQNALLLLIIRELENLGGRLDLEADKTRFRGDLLIQAYSGVTG</sequence>
<keyword evidence="1 2" id="KW-0597">Phosphoprotein</keyword>
<feature type="modified residue" description="4-aspartylphosphate" evidence="2">
    <location>
        <position position="56"/>
    </location>
</feature>
<dbReference type="GO" id="GO:0000160">
    <property type="term" value="P:phosphorelay signal transduction system"/>
    <property type="evidence" value="ECO:0007669"/>
    <property type="project" value="InterPro"/>
</dbReference>
<dbReference type="PANTHER" id="PTHR44591:SF19">
    <property type="entry name" value="TWO-COMPONENT RESPONSE REGULATOR-RELATED"/>
    <property type="match status" value="1"/>
</dbReference>
<evidence type="ECO:0000313" key="5">
    <source>
        <dbReference type="Proteomes" id="UP000239917"/>
    </source>
</evidence>
<dbReference type="RefSeq" id="WP_104322927.1">
    <property type="nucleotide sequence ID" value="NZ_PSSX01000018.1"/>
</dbReference>